<dbReference type="CDD" id="cd06223">
    <property type="entry name" value="PRTases_typeI"/>
    <property type="match status" value="1"/>
</dbReference>
<evidence type="ECO:0000256" key="1">
    <source>
        <dbReference type="ARBA" id="ARBA00008007"/>
    </source>
</evidence>
<accession>A0A9Q4FUB3</accession>
<dbReference type="AlphaFoldDB" id="A0A9Q4FUB3"/>
<dbReference type="Pfam" id="PF18912">
    <property type="entry name" value="DZR_2"/>
    <property type="match status" value="1"/>
</dbReference>
<feature type="domain" description="Double zinc ribbon" evidence="3">
    <location>
        <begin position="34"/>
        <end position="82"/>
    </location>
</feature>
<keyword evidence="5" id="KW-1185">Reference proteome</keyword>
<evidence type="ECO:0000313" key="5">
    <source>
        <dbReference type="Proteomes" id="UP001060275"/>
    </source>
</evidence>
<proteinExistence type="inferred from homology"/>
<dbReference type="RefSeq" id="WP_254676070.1">
    <property type="nucleotide sequence ID" value="NZ_JAMWDU010000008.1"/>
</dbReference>
<dbReference type="PANTHER" id="PTHR47505">
    <property type="entry name" value="DNA UTILIZATION PROTEIN YHGH"/>
    <property type="match status" value="1"/>
</dbReference>
<dbReference type="Proteomes" id="UP001060275">
    <property type="component" value="Unassembled WGS sequence"/>
</dbReference>
<organism evidence="4 5">
    <name type="scientific">Devosia ureilytica</name>
    <dbReference type="NCBI Taxonomy" id="2952754"/>
    <lineage>
        <taxon>Bacteria</taxon>
        <taxon>Pseudomonadati</taxon>
        <taxon>Pseudomonadota</taxon>
        <taxon>Alphaproteobacteria</taxon>
        <taxon>Hyphomicrobiales</taxon>
        <taxon>Devosiaceae</taxon>
        <taxon>Devosia</taxon>
    </lineage>
</organism>
<dbReference type="InterPro" id="IPR029057">
    <property type="entry name" value="PRTase-like"/>
</dbReference>
<dbReference type="SUPFAM" id="SSF53271">
    <property type="entry name" value="PRTase-like"/>
    <property type="match status" value="1"/>
</dbReference>
<evidence type="ECO:0000259" key="2">
    <source>
        <dbReference type="Pfam" id="PF00156"/>
    </source>
</evidence>
<dbReference type="InterPro" id="IPR000836">
    <property type="entry name" value="PRTase_dom"/>
</dbReference>
<dbReference type="InterPro" id="IPR051910">
    <property type="entry name" value="ComF/GntX_DNA_util-trans"/>
</dbReference>
<comment type="similarity">
    <text evidence="1">Belongs to the ComF/GntX family.</text>
</comment>
<evidence type="ECO:0000313" key="4">
    <source>
        <dbReference type="EMBL" id="MCP8888967.1"/>
    </source>
</evidence>
<dbReference type="Gene3D" id="3.40.50.2020">
    <property type="match status" value="1"/>
</dbReference>
<evidence type="ECO:0000259" key="3">
    <source>
        <dbReference type="Pfam" id="PF18912"/>
    </source>
</evidence>
<dbReference type="PANTHER" id="PTHR47505:SF1">
    <property type="entry name" value="DNA UTILIZATION PROTEIN YHGH"/>
    <property type="match status" value="1"/>
</dbReference>
<sequence length="271" mass="29055">MGNMALMETGAGEVKDIGLAARLGQGLSGLGRLALDQLYPPGCAACNAPLIGNDGLCPACFGRLRQISAPLCPVLGIPFETDMGREARSAEALADPPPFERAIAAVSYGEIAGTLVSRLKYGDRPELARFCARLMAAAGRDFWTAGPLLVPVPLHASRLRFRRYNQSMMLARALAQLSGLEVDPHLVRRHRKTRQQVGLSGDGRLRNVQGAFSVHPRILERLKGRPVVLVDDVYTTGATVKAVTRVLKRAGAGTVNVITFARVVIGEDLPI</sequence>
<reference evidence="4" key="1">
    <citation type="submission" date="2022-06" db="EMBL/GenBank/DDBJ databases">
        <title>Devosia sp. XJ19-45 genome assembly.</title>
        <authorList>
            <person name="Li B."/>
            <person name="Cai M."/>
            <person name="Nie G."/>
            <person name="Li W."/>
        </authorList>
    </citation>
    <scope>NUCLEOTIDE SEQUENCE</scope>
    <source>
        <strain evidence="4">XJ19-45</strain>
    </source>
</reference>
<dbReference type="EMBL" id="JAMWDU010000008">
    <property type="protein sequence ID" value="MCP8888967.1"/>
    <property type="molecule type" value="Genomic_DNA"/>
</dbReference>
<name>A0A9Q4FUB3_9HYPH</name>
<dbReference type="Pfam" id="PF00156">
    <property type="entry name" value="Pribosyltran"/>
    <property type="match status" value="1"/>
</dbReference>
<protein>
    <submittedName>
        <fullName evidence="4">ComF family protein</fullName>
    </submittedName>
</protein>
<feature type="domain" description="Phosphoribosyltransferase" evidence="2">
    <location>
        <begin position="208"/>
        <end position="262"/>
    </location>
</feature>
<gene>
    <name evidence="4" type="ORF">NF348_17780</name>
</gene>
<comment type="caution">
    <text evidence="4">The sequence shown here is derived from an EMBL/GenBank/DDBJ whole genome shotgun (WGS) entry which is preliminary data.</text>
</comment>
<dbReference type="InterPro" id="IPR044005">
    <property type="entry name" value="DZR_2"/>
</dbReference>